<reference evidence="1 2" key="1">
    <citation type="journal article" date="2019" name="Sci. Rep.">
        <title>Orb-weaving spider Araneus ventricosus genome elucidates the spidroin gene catalogue.</title>
        <authorList>
            <person name="Kono N."/>
            <person name="Nakamura H."/>
            <person name="Ohtoshi R."/>
            <person name="Moran D.A.P."/>
            <person name="Shinohara A."/>
            <person name="Yoshida Y."/>
            <person name="Fujiwara M."/>
            <person name="Mori M."/>
            <person name="Tomita M."/>
            <person name="Arakawa K."/>
        </authorList>
    </citation>
    <scope>NUCLEOTIDE SEQUENCE [LARGE SCALE GENOMIC DNA]</scope>
</reference>
<evidence type="ECO:0000313" key="1">
    <source>
        <dbReference type="EMBL" id="GBN50865.1"/>
    </source>
</evidence>
<keyword evidence="2" id="KW-1185">Reference proteome</keyword>
<name>A0A4Y2PFW1_ARAVE</name>
<evidence type="ECO:0000313" key="2">
    <source>
        <dbReference type="Proteomes" id="UP000499080"/>
    </source>
</evidence>
<proteinExistence type="predicted"/>
<dbReference type="OrthoDB" id="8195485at2759"/>
<dbReference type="AlphaFoldDB" id="A0A4Y2PFW1"/>
<dbReference type="EMBL" id="BGPR01011348">
    <property type="protein sequence ID" value="GBN50865.1"/>
    <property type="molecule type" value="Genomic_DNA"/>
</dbReference>
<gene>
    <name evidence="1" type="ORF">AVEN_64315_1</name>
</gene>
<dbReference type="Proteomes" id="UP000499080">
    <property type="component" value="Unassembled WGS sequence"/>
</dbReference>
<comment type="caution">
    <text evidence="1">The sequence shown here is derived from an EMBL/GenBank/DDBJ whole genome shotgun (WGS) entry which is preliminary data.</text>
</comment>
<organism evidence="1 2">
    <name type="scientific">Araneus ventricosus</name>
    <name type="common">Orbweaver spider</name>
    <name type="synonym">Epeira ventricosa</name>
    <dbReference type="NCBI Taxonomy" id="182803"/>
    <lineage>
        <taxon>Eukaryota</taxon>
        <taxon>Metazoa</taxon>
        <taxon>Ecdysozoa</taxon>
        <taxon>Arthropoda</taxon>
        <taxon>Chelicerata</taxon>
        <taxon>Arachnida</taxon>
        <taxon>Araneae</taxon>
        <taxon>Araneomorphae</taxon>
        <taxon>Entelegynae</taxon>
        <taxon>Araneoidea</taxon>
        <taxon>Araneidae</taxon>
        <taxon>Araneus</taxon>
    </lineage>
</organism>
<accession>A0A4Y2PFW1</accession>
<sequence length="104" mass="11971">MRFIDLLKKFLQKANVTVKQAVEDANVLIVETAVSVKFQYDNIFVVGEGIDFLVLLTGLDPMKENLYFRKCGKGRTPDVLLSTTPFKYKSSRMILLFSDSFIWR</sequence>
<protein>
    <submittedName>
        <fullName evidence="1">Uncharacterized protein</fullName>
    </submittedName>
</protein>